<organism evidence="11 12">
    <name type="scientific">Sporormia fimetaria CBS 119925</name>
    <dbReference type="NCBI Taxonomy" id="1340428"/>
    <lineage>
        <taxon>Eukaryota</taxon>
        <taxon>Fungi</taxon>
        <taxon>Dikarya</taxon>
        <taxon>Ascomycota</taxon>
        <taxon>Pezizomycotina</taxon>
        <taxon>Dothideomycetes</taxon>
        <taxon>Pleosporomycetidae</taxon>
        <taxon>Pleosporales</taxon>
        <taxon>Sporormiaceae</taxon>
        <taxon>Sporormia</taxon>
    </lineage>
</organism>
<dbReference type="PANTHER" id="PTHR24006:SF888">
    <property type="entry name" value="UBIQUITIN CARBOXYL-TERMINAL HYDROLASE 30"/>
    <property type="match status" value="1"/>
</dbReference>
<name>A0A6A6V0Q2_9PLEO</name>
<keyword evidence="4" id="KW-0645">Protease</keyword>
<dbReference type="GO" id="GO:0005634">
    <property type="term" value="C:nucleus"/>
    <property type="evidence" value="ECO:0007669"/>
    <property type="project" value="TreeGrafter"/>
</dbReference>
<evidence type="ECO:0000256" key="8">
    <source>
        <dbReference type="SAM" id="MobiDB-lite"/>
    </source>
</evidence>
<dbReference type="EMBL" id="MU006599">
    <property type="protein sequence ID" value="KAF2743230.1"/>
    <property type="molecule type" value="Genomic_DNA"/>
</dbReference>
<dbReference type="InterPro" id="IPR028889">
    <property type="entry name" value="USP"/>
</dbReference>
<evidence type="ECO:0000256" key="3">
    <source>
        <dbReference type="ARBA" id="ARBA00012759"/>
    </source>
</evidence>
<dbReference type="GO" id="GO:0005829">
    <property type="term" value="C:cytosol"/>
    <property type="evidence" value="ECO:0007669"/>
    <property type="project" value="TreeGrafter"/>
</dbReference>
<comment type="catalytic activity">
    <reaction evidence="1">
        <text>Thiol-dependent hydrolysis of ester, thioester, amide, peptide and isopeptide bonds formed by the C-terminal Gly of ubiquitin (a 76-residue protein attached to proteins as an intracellular targeting signal).</text>
        <dbReference type="EC" id="3.4.19.12"/>
    </reaction>
</comment>
<dbReference type="GO" id="GO:0006508">
    <property type="term" value="P:proteolysis"/>
    <property type="evidence" value="ECO:0007669"/>
    <property type="project" value="UniProtKB-KW"/>
</dbReference>
<dbReference type="OrthoDB" id="2020758at2759"/>
<evidence type="ECO:0000259" key="10">
    <source>
        <dbReference type="PROSITE" id="PS50235"/>
    </source>
</evidence>
<dbReference type="PANTHER" id="PTHR24006">
    <property type="entry name" value="UBIQUITIN CARBOXYL-TERMINAL HYDROLASE"/>
    <property type="match status" value="1"/>
</dbReference>
<dbReference type="GO" id="GO:0016579">
    <property type="term" value="P:protein deubiquitination"/>
    <property type="evidence" value="ECO:0007669"/>
    <property type="project" value="InterPro"/>
</dbReference>
<evidence type="ECO:0000256" key="1">
    <source>
        <dbReference type="ARBA" id="ARBA00000707"/>
    </source>
</evidence>
<evidence type="ECO:0000256" key="4">
    <source>
        <dbReference type="ARBA" id="ARBA00022670"/>
    </source>
</evidence>
<gene>
    <name evidence="11" type="ORF">M011DRAFT_410943</name>
</gene>
<feature type="non-terminal residue" evidence="11">
    <location>
        <position position="553"/>
    </location>
</feature>
<dbReference type="EC" id="3.4.19.12" evidence="3"/>
<accession>A0A6A6V0Q2</accession>
<evidence type="ECO:0000256" key="9">
    <source>
        <dbReference type="SAM" id="Phobius"/>
    </source>
</evidence>
<dbReference type="CDD" id="cd02662">
    <property type="entry name" value="Peptidase_C19F"/>
    <property type="match status" value="1"/>
</dbReference>
<feature type="domain" description="USP" evidence="10">
    <location>
        <begin position="108"/>
        <end position="552"/>
    </location>
</feature>
<keyword evidence="12" id="KW-1185">Reference proteome</keyword>
<comment type="similarity">
    <text evidence="2">Belongs to the peptidase C19 family.</text>
</comment>
<reference evidence="11" key="1">
    <citation type="journal article" date="2020" name="Stud. Mycol.">
        <title>101 Dothideomycetes genomes: a test case for predicting lifestyles and emergence of pathogens.</title>
        <authorList>
            <person name="Haridas S."/>
            <person name="Albert R."/>
            <person name="Binder M."/>
            <person name="Bloem J."/>
            <person name="Labutti K."/>
            <person name="Salamov A."/>
            <person name="Andreopoulos B."/>
            <person name="Baker S."/>
            <person name="Barry K."/>
            <person name="Bills G."/>
            <person name="Bluhm B."/>
            <person name="Cannon C."/>
            <person name="Castanera R."/>
            <person name="Culley D."/>
            <person name="Daum C."/>
            <person name="Ezra D."/>
            <person name="Gonzalez J."/>
            <person name="Henrissat B."/>
            <person name="Kuo A."/>
            <person name="Liang C."/>
            <person name="Lipzen A."/>
            <person name="Lutzoni F."/>
            <person name="Magnuson J."/>
            <person name="Mondo S."/>
            <person name="Nolan M."/>
            <person name="Ohm R."/>
            <person name="Pangilinan J."/>
            <person name="Park H.-J."/>
            <person name="Ramirez L."/>
            <person name="Alfaro M."/>
            <person name="Sun H."/>
            <person name="Tritt A."/>
            <person name="Yoshinaga Y."/>
            <person name="Zwiers L.-H."/>
            <person name="Turgeon B."/>
            <person name="Goodwin S."/>
            <person name="Spatafora J."/>
            <person name="Crous P."/>
            <person name="Grigoriev I."/>
        </authorList>
    </citation>
    <scope>NUCLEOTIDE SEQUENCE</scope>
    <source>
        <strain evidence="11">CBS 119925</strain>
    </source>
</reference>
<keyword evidence="9" id="KW-1133">Transmembrane helix</keyword>
<dbReference type="InterPro" id="IPR050164">
    <property type="entry name" value="Peptidase_C19"/>
</dbReference>
<feature type="region of interest" description="Disordered" evidence="8">
    <location>
        <begin position="215"/>
        <end position="243"/>
    </location>
</feature>
<evidence type="ECO:0000256" key="7">
    <source>
        <dbReference type="ARBA" id="ARBA00022807"/>
    </source>
</evidence>
<dbReference type="PROSITE" id="PS50235">
    <property type="entry name" value="USP_3"/>
    <property type="match status" value="1"/>
</dbReference>
<dbReference type="GO" id="GO:0004843">
    <property type="term" value="F:cysteine-type deubiquitinase activity"/>
    <property type="evidence" value="ECO:0007669"/>
    <property type="project" value="UniProtKB-EC"/>
</dbReference>
<keyword evidence="6" id="KW-0378">Hydrolase</keyword>
<dbReference type="Proteomes" id="UP000799440">
    <property type="component" value="Unassembled WGS sequence"/>
</dbReference>
<keyword evidence="9" id="KW-0472">Membrane</keyword>
<dbReference type="InterPro" id="IPR001394">
    <property type="entry name" value="Peptidase_C19_UCH"/>
</dbReference>
<dbReference type="InterPro" id="IPR038765">
    <property type="entry name" value="Papain-like_cys_pep_sf"/>
</dbReference>
<proteinExistence type="inferred from homology"/>
<dbReference type="Pfam" id="PF00443">
    <property type="entry name" value="UCH"/>
    <property type="match status" value="1"/>
</dbReference>
<evidence type="ECO:0000256" key="2">
    <source>
        <dbReference type="ARBA" id="ARBA00009085"/>
    </source>
</evidence>
<dbReference type="Gene3D" id="3.90.70.10">
    <property type="entry name" value="Cysteine proteinases"/>
    <property type="match status" value="1"/>
</dbReference>
<feature type="transmembrane region" description="Helical" evidence="9">
    <location>
        <begin position="20"/>
        <end position="40"/>
    </location>
</feature>
<keyword evidence="7" id="KW-0788">Thiol protease</keyword>
<evidence type="ECO:0000313" key="11">
    <source>
        <dbReference type="EMBL" id="KAF2743230.1"/>
    </source>
</evidence>
<keyword evidence="9" id="KW-0812">Transmembrane</keyword>
<sequence>MHSPHHPEPQYTISPPVISSAALAVLGTFAIVHALDLLGYPASRWLSKMASELSPRQILRLLPAPPSPKSDADADSSPTSMARATGLLSKGFRSVTGALATTYKQVPAGLGNWDNSCYQNSVIQGLASLPSLGNFLSQASSAYRTLGEDSTSFALADLLQKLNDPENHGRQFWIRGKLKTMSTIQQQDAQEYYSMVLDALDKEITEASKSQRRASLKLDASVVDEPSQDTQEASETESDSEQCKEIVETKEPCTEEHPILSPNPLDGLLAQRVSCTQCGYSEGLSLIPFNCLTVPLGKGWAYDIRDCLDDFTHLEYIEGVECGKCTVLKTVRTLSALTFPPDSVLAGRLRAAEEILEENNFDDKNIIQKTKILKKNWVKVKKSRQAVVARAPKSLIIHVNRSVFDEMTGDMYKNNARVQYPRILDLAAWCLGSRPSETQKPDHEVEETWSKNPNKSMIERKHTADSSTPSPFQYALKAAVTHWGSHGNGHYVCYRQHAFKVRDPEAQEEGREVPDGSDEPQWWRLSDESVNEVSEEEALHQSNAYMLFYERLD</sequence>
<dbReference type="SUPFAM" id="SSF54001">
    <property type="entry name" value="Cysteine proteinases"/>
    <property type="match status" value="1"/>
</dbReference>
<dbReference type="AlphaFoldDB" id="A0A6A6V0Q2"/>
<keyword evidence="5" id="KW-0833">Ubl conjugation pathway</keyword>
<evidence type="ECO:0000313" key="12">
    <source>
        <dbReference type="Proteomes" id="UP000799440"/>
    </source>
</evidence>
<evidence type="ECO:0000256" key="6">
    <source>
        <dbReference type="ARBA" id="ARBA00022801"/>
    </source>
</evidence>
<evidence type="ECO:0000256" key="5">
    <source>
        <dbReference type="ARBA" id="ARBA00022786"/>
    </source>
</evidence>
<protein>
    <recommendedName>
        <fullName evidence="3">ubiquitinyl hydrolase 1</fullName>
        <ecNumber evidence="3">3.4.19.12</ecNumber>
    </recommendedName>
</protein>